<comment type="caution">
    <text evidence="3">The sequence shown here is derived from an EMBL/GenBank/DDBJ whole genome shotgun (WGS) entry which is preliminary data.</text>
</comment>
<feature type="transmembrane region" description="Helical" evidence="2">
    <location>
        <begin position="37"/>
        <end position="53"/>
    </location>
</feature>
<keyword evidence="2" id="KW-1133">Transmembrane helix</keyword>
<evidence type="ECO:0000313" key="3">
    <source>
        <dbReference type="EMBL" id="MDW5594464.1"/>
    </source>
</evidence>
<evidence type="ECO:0000256" key="2">
    <source>
        <dbReference type="SAM" id="Phobius"/>
    </source>
</evidence>
<keyword evidence="2" id="KW-0812">Transmembrane</keyword>
<keyword evidence="2" id="KW-0472">Membrane</keyword>
<evidence type="ECO:0008006" key="5">
    <source>
        <dbReference type="Google" id="ProtNLM"/>
    </source>
</evidence>
<name>A0ABU4HP23_9ACTN</name>
<gene>
    <name evidence="3" type="ORF">R7226_08955</name>
</gene>
<proteinExistence type="predicted"/>
<protein>
    <recommendedName>
        <fullName evidence="5">Glycosyltransferase RgtA/B/C/D-like domain-containing protein</fullName>
    </recommendedName>
</protein>
<keyword evidence="4" id="KW-1185">Reference proteome</keyword>
<dbReference type="RefSeq" id="WP_318596733.1">
    <property type="nucleotide sequence ID" value="NZ_JAWSTH010000017.1"/>
</dbReference>
<evidence type="ECO:0000256" key="1">
    <source>
        <dbReference type="SAM" id="MobiDB-lite"/>
    </source>
</evidence>
<feature type="transmembrane region" description="Helical" evidence="2">
    <location>
        <begin position="267"/>
        <end position="287"/>
    </location>
</feature>
<feature type="transmembrane region" description="Helical" evidence="2">
    <location>
        <begin position="106"/>
        <end position="124"/>
    </location>
</feature>
<organism evidence="3 4">
    <name type="scientific">Conexibacter stalactiti</name>
    <dbReference type="NCBI Taxonomy" id="1940611"/>
    <lineage>
        <taxon>Bacteria</taxon>
        <taxon>Bacillati</taxon>
        <taxon>Actinomycetota</taxon>
        <taxon>Thermoleophilia</taxon>
        <taxon>Solirubrobacterales</taxon>
        <taxon>Conexibacteraceae</taxon>
        <taxon>Conexibacter</taxon>
    </lineage>
</organism>
<evidence type="ECO:0000313" key="4">
    <source>
        <dbReference type="Proteomes" id="UP001284601"/>
    </source>
</evidence>
<dbReference type="EMBL" id="JAWSTH010000017">
    <property type="protein sequence ID" value="MDW5594464.1"/>
    <property type="molecule type" value="Genomic_DNA"/>
</dbReference>
<feature type="transmembrane region" description="Helical" evidence="2">
    <location>
        <begin position="294"/>
        <end position="311"/>
    </location>
</feature>
<feature type="transmembrane region" description="Helical" evidence="2">
    <location>
        <begin position="136"/>
        <end position="162"/>
    </location>
</feature>
<feature type="region of interest" description="Disordered" evidence="1">
    <location>
        <begin position="1"/>
        <end position="25"/>
    </location>
</feature>
<accession>A0ABU4HP23</accession>
<dbReference type="Proteomes" id="UP001284601">
    <property type="component" value="Unassembled WGS sequence"/>
</dbReference>
<reference evidence="4" key="1">
    <citation type="submission" date="2023-07" db="EMBL/GenBank/DDBJ databases">
        <title>Conexibacter stalactiti sp. nov., isolated from stalactites in a lava cave and emended description of the genus Conexibacter.</title>
        <authorList>
            <person name="Lee S.D."/>
        </authorList>
    </citation>
    <scope>NUCLEOTIDE SEQUENCE [LARGE SCALE GENOMIC DNA]</scope>
    <source>
        <strain evidence="4">KCTC 39840</strain>
    </source>
</reference>
<feature type="transmembrane region" description="Helical" evidence="2">
    <location>
        <begin position="240"/>
        <end position="261"/>
    </location>
</feature>
<sequence length="590" mass="63510">MASLTEAAPVGTTADSLAPATAPVPADETRPDALRRWAPVALAALLAAVYLIWSPPSIDLAATEYRTWLFGEQGLSLWDLQWYAGHHMPGYSLLLPPLSWLFGPRLLGAICMVLASALFARLAYDRYGARAWLGALWFAAGSVTVLLSGRVTFALGLAPALGALVALERSSAAPPRSHRRRALAALSLALGLLTGLASPVAAVFLAMAGTAYALGERWPARADRRSAGERLRQLATPRRVSGLALAATTVAPVAGFAVAFPEGGKEPFVLSAYWPVLAVAAAALALFPREQRTLRIAVVLYALGCTAAFVLETPVGGNAARLGALCAGPIFALLLWRRRPLALALLALPLLYWQWTAAVHDVTVTHGDASVEAAYYAPLLGFLDRADPDGSTGRVEIPFTKLHWEARWVAPHHALARGWERQLDHKVNPVFYEGTLTAERYRGWLLRSGVRWVALPDTRFDYSAREEARLVADGLPYLREVWSGGHWRVFEVDGHSGLASGPARVVSVAPDRVVFDASGPGTVRLRMHWTPYWRVAAGDACVAPAPESGGDDLTELRVRSAGRIVLDTSFALSRVGTDNPRCSESGRDPR</sequence>
<feature type="transmembrane region" description="Helical" evidence="2">
    <location>
        <begin position="182"/>
        <end position="215"/>
    </location>
</feature>